<feature type="transmembrane region" description="Helical" evidence="1">
    <location>
        <begin position="73"/>
        <end position="91"/>
    </location>
</feature>
<dbReference type="Proteomes" id="UP000248961">
    <property type="component" value="Unassembled WGS sequence"/>
</dbReference>
<keyword evidence="3" id="KW-1185">Reference proteome</keyword>
<dbReference type="AlphaFoldDB" id="A0A395HSA0"/>
<accession>A0A395HSA0</accession>
<keyword evidence="1" id="KW-0472">Membrane</keyword>
<keyword evidence="1" id="KW-1133">Transmembrane helix</keyword>
<dbReference type="RefSeq" id="XP_025549369.1">
    <property type="nucleotide sequence ID" value="XM_025690126.1"/>
</dbReference>
<organism evidence="2 3">
    <name type="scientific">Aspergillus homomorphus (strain CBS 101889)</name>
    <dbReference type="NCBI Taxonomy" id="1450537"/>
    <lineage>
        <taxon>Eukaryota</taxon>
        <taxon>Fungi</taxon>
        <taxon>Dikarya</taxon>
        <taxon>Ascomycota</taxon>
        <taxon>Pezizomycotina</taxon>
        <taxon>Eurotiomycetes</taxon>
        <taxon>Eurotiomycetidae</taxon>
        <taxon>Eurotiales</taxon>
        <taxon>Aspergillaceae</taxon>
        <taxon>Aspergillus</taxon>
        <taxon>Aspergillus subgen. Circumdati</taxon>
    </lineage>
</organism>
<evidence type="ECO:0000313" key="2">
    <source>
        <dbReference type="EMBL" id="RAL10215.1"/>
    </source>
</evidence>
<dbReference type="VEuPathDB" id="FungiDB:BO97DRAFT_144231"/>
<evidence type="ECO:0000256" key="1">
    <source>
        <dbReference type="SAM" id="Phobius"/>
    </source>
</evidence>
<proteinExistence type="predicted"/>
<reference evidence="2 3" key="1">
    <citation type="submission" date="2018-02" db="EMBL/GenBank/DDBJ databases">
        <title>The genomes of Aspergillus section Nigri reveals drivers in fungal speciation.</title>
        <authorList>
            <consortium name="DOE Joint Genome Institute"/>
            <person name="Vesth T.C."/>
            <person name="Nybo J."/>
            <person name="Theobald S."/>
            <person name="Brandl J."/>
            <person name="Frisvad J.C."/>
            <person name="Nielsen K.F."/>
            <person name="Lyhne E.K."/>
            <person name="Kogle M.E."/>
            <person name="Kuo A."/>
            <person name="Riley R."/>
            <person name="Clum A."/>
            <person name="Nolan M."/>
            <person name="Lipzen A."/>
            <person name="Salamov A."/>
            <person name="Henrissat B."/>
            <person name="Wiebenga A."/>
            <person name="De vries R.P."/>
            <person name="Grigoriev I.V."/>
            <person name="Mortensen U.H."/>
            <person name="Andersen M.R."/>
            <person name="Baker S.E."/>
        </authorList>
    </citation>
    <scope>NUCLEOTIDE SEQUENCE [LARGE SCALE GENOMIC DNA]</scope>
    <source>
        <strain evidence="2 3">CBS 101889</strain>
    </source>
</reference>
<evidence type="ECO:0000313" key="3">
    <source>
        <dbReference type="Proteomes" id="UP000248961"/>
    </source>
</evidence>
<dbReference type="GeneID" id="37194415"/>
<dbReference type="EMBL" id="KZ824297">
    <property type="protein sequence ID" value="RAL10215.1"/>
    <property type="molecule type" value="Genomic_DNA"/>
</dbReference>
<gene>
    <name evidence="2" type="ORF">BO97DRAFT_144231</name>
</gene>
<protein>
    <submittedName>
        <fullName evidence="2">Uncharacterized protein</fullName>
    </submittedName>
</protein>
<keyword evidence="1" id="KW-0812">Transmembrane</keyword>
<name>A0A395HSA0_ASPHC</name>
<sequence length="110" mass="12217">MGKPSAPDDFCSNSLEESELLSLLQTLARRVFELSFFPTILRIANPAWPATIPDLLHCCVSGCSDPRIAQEQLILASSVLMSLFSALLLVMRTKMELSNIERILIPLPLF</sequence>